<feature type="compositionally biased region" description="Polar residues" evidence="1">
    <location>
        <begin position="954"/>
        <end position="964"/>
    </location>
</feature>
<evidence type="ECO:0000313" key="3">
    <source>
        <dbReference type="Proteomes" id="UP000325780"/>
    </source>
</evidence>
<feature type="region of interest" description="Disordered" evidence="1">
    <location>
        <begin position="258"/>
        <end position="426"/>
    </location>
</feature>
<dbReference type="EMBL" id="ML742251">
    <property type="protein sequence ID" value="KAE8146620.1"/>
    <property type="molecule type" value="Genomic_DNA"/>
</dbReference>
<name>A0A5N6TK31_ASPAV</name>
<dbReference type="AlphaFoldDB" id="A0A5N6TK31"/>
<feature type="compositionally biased region" description="Polar residues" evidence="1">
    <location>
        <begin position="267"/>
        <end position="281"/>
    </location>
</feature>
<sequence>MPQYDEHGSLIAPSPIIPTFRAYSQLSRRAQSNMSMTSAGDNQLGSSAIQTRNDHVPDLVQFFQAQDSLTPISPQSNSARDILRAGQRRLRQLAQRPRKAEDPQSKANEATRQLQALQQEGFLPAPKPKRSAPKRSWESSIGSRSTSNLSFLSSSRRDVESIGQPWIDNSLERSTTQETGTTRLSSFDLRDLSSSFVESAVSRLFRNDGTNPQPSQAAPFNDRQDDHRILHDHVADTAADLSRTSVDEEPFEVIEALPKFPDIPEKASNNHALTTTLPDNKQQTHIEPPDESKSEECKDTPEAATAKSSTLNPSTTPSHPNPVAQSLKLFPDTMPPRMSGKGAWRISNGLPPPNRSSSLTKGLLIANAQASGNSKASPNNLAAPGEPERLVHPDQPASISPSQSRSTLTSPVQEKFLPPKSNRRPASLPMGAIEAFPLPAPTRPLPSLPEPVPGIRLGHGQYASVGRRGPQMNQNASRHSEEVPRGNPTGIGRHVSMPGQTAPDPPEKYIEGQQQGSKVDISRASEAAPTEKVAQNRAERVRALKMKDMTASRTLLKSPESPAIEEKGQLPYSKLLQTGSLEDDDEAVVLRHGSDAVERRYERRVAAEARSPPLSPPPSRPRWIDGRAIRNSNGDPPSCTPTLPSDMHEPSSMPGSKRTSQVQPKDDILSMSVLLERTVNGAGPSNRSNSPLASSLPASKRSSQIQPKDDILSMSVLSERTVNGIGPSDRSNSPLPSSEDESLGADSRQQHSYPISSRRRRHRVTPILVDEPHRRKSHNTKKSSAHDYSRPITPRNRRDHGREKVSSPPPHMQGSYYYHETRGSRHMPSYVLELEKRISHLEHQNKTLQAALLAALDVGGKHSSDNLIGGSTTSLSTPPTGRSFSSATNTSSSPDTRTARNGRNTNRRQPPYRPETWIASPGSSRRSSLESEESADLRELEDMIEDFNFGWESDQPSPKNTKNTRLPKTRA</sequence>
<proteinExistence type="predicted"/>
<reference evidence="2 3" key="1">
    <citation type="submission" date="2019-04" db="EMBL/GenBank/DDBJ databases">
        <title>Friends and foes A comparative genomics study of 23 Aspergillus species from section Flavi.</title>
        <authorList>
            <consortium name="DOE Joint Genome Institute"/>
            <person name="Kjaerbolling I."/>
            <person name="Vesth T."/>
            <person name="Frisvad J.C."/>
            <person name="Nybo J.L."/>
            <person name="Theobald S."/>
            <person name="Kildgaard S."/>
            <person name="Isbrandt T."/>
            <person name="Kuo A."/>
            <person name="Sato A."/>
            <person name="Lyhne E.K."/>
            <person name="Kogle M.E."/>
            <person name="Wiebenga A."/>
            <person name="Kun R.S."/>
            <person name="Lubbers R.J."/>
            <person name="Makela M.R."/>
            <person name="Barry K."/>
            <person name="Chovatia M."/>
            <person name="Clum A."/>
            <person name="Daum C."/>
            <person name="Haridas S."/>
            <person name="He G."/>
            <person name="LaButti K."/>
            <person name="Lipzen A."/>
            <person name="Mondo S."/>
            <person name="Riley R."/>
            <person name="Salamov A."/>
            <person name="Simmons B.A."/>
            <person name="Magnuson J.K."/>
            <person name="Henrissat B."/>
            <person name="Mortensen U.H."/>
            <person name="Larsen T.O."/>
            <person name="Devries R.P."/>
            <person name="Grigoriev I.V."/>
            <person name="Machida M."/>
            <person name="Baker S.E."/>
            <person name="Andersen M.R."/>
        </authorList>
    </citation>
    <scope>NUCLEOTIDE SEQUENCE [LARGE SCALE GENOMIC DNA]</scope>
    <source>
        <strain evidence="2 3">IBT 18842</strain>
    </source>
</reference>
<feature type="compositionally biased region" description="Basic and acidic residues" evidence="1">
    <location>
        <begin position="282"/>
        <end position="301"/>
    </location>
</feature>
<feature type="compositionally biased region" description="Low complexity" evidence="1">
    <location>
        <begin position="869"/>
        <end position="908"/>
    </location>
</feature>
<gene>
    <name evidence="2" type="ORF">BDV25DRAFT_162117</name>
</gene>
<protein>
    <submittedName>
        <fullName evidence="2">Uncharacterized protein</fullName>
    </submittedName>
</protein>
<accession>A0A5N6TK31</accession>
<organism evidence="2 3">
    <name type="scientific">Aspergillus avenaceus</name>
    <dbReference type="NCBI Taxonomy" id="36643"/>
    <lineage>
        <taxon>Eukaryota</taxon>
        <taxon>Fungi</taxon>
        <taxon>Dikarya</taxon>
        <taxon>Ascomycota</taxon>
        <taxon>Pezizomycotina</taxon>
        <taxon>Eurotiomycetes</taxon>
        <taxon>Eurotiomycetidae</taxon>
        <taxon>Eurotiales</taxon>
        <taxon>Aspergillaceae</taxon>
        <taxon>Aspergillus</taxon>
        <taxon>Aspergillus subgen. Circumdati</taxon>
    </lineage>
</organism>
<feature type="region of interest" description="Disordered" evidence="1">
    <location>
        <begin position="603"/>
        <end position="817"/>
    </location>
</feature>
<feature type="compositionally biased region" description="Polar residues" evidence="1">
    <location>
        <begin position="653"/>
        <end position="663"/>
    </location>
</feature>
<keyword evidence="3" id="KW-1185">Reference proteome</keyword>
<evidence type="ECO:0000313" key="2">
    <source>
        <dbReference type="EMBL" id="KAE8146620.1"/>
    </source>
</evidence>
<feature type="compositionally biased region" description="Polar residues" evidence="1">
    <location>
        <begin position="630"/>
        <end position="643"/>
    </location>
</feature>
<feature type="region of interest" description="Disordered" evidence="1">
    <location>
        <begin position="865"/>
        <end position="971"/>
    </location>
</feature>
<feature type="compositionally biased region" description="Polar residues" evidence="1">
    <location>
        <begin position="306"/>
        <end position="318"/>
    </location>
</feature>
<feature type="compositionally biased region" description="Polar residues" evidence="1">
    <location>
        <begin position="397"/>
        <end position="412"/>
    </location>
</feature>
<feature type="region of interest" description="Disordered" evidence="1">
    <location>
        <begin position="117"/>
        <end position="154"/>
    </location>
</feature>
<feature type="region of interest" description="Disordered" evidence="1">
    <location>
        <begin position="91"/>
        <end position="110"/>
    </location>
</feature>
<feature type="region of interest" description="Disordered" evidence="1">
    <location>
        <begin position="464"/>
        <end position="537"/>
    </location>
</feature>
<evidence type="ECO:0000256" key="1">
    <source>
        <dbReference type="SAM" id="MobiDB-lite"/>
    </source>
</evidence>
<feature type="compositionally biased region" description="Low complexity" evidence="1">
    <location>
        <begin position="143"/>
        <end position="154"/>
    </location>
</feature>
<feature type="compositionally biased region" description="Low complexity" evidence="1">
    <location>
        <begin position="685"/>
        <end position="703"/>
    </location>
</feature>
<feature type="compositionally biased region" description="Polar residues" evidence="1">
    <location>
        <begin position="368"/>
        <end position="380"/>
    </location>
</feature>
<dbReference type="OrthoDB" id="4188047at2759"/>
<feature type="region of interest" description="Disordered" evidence="1">
    <location>
        <begin position="28"/>
        <end position="48"/>
    </location>
</feature>
<feature type="compositionally biased region" description="Basic residues" evidence="1">
    <location>
        <begin position="774"/>
        <end position="783"/>
    </location>
</feature>
<dbReference type="Proteomes" id="UP000325780">
    <property type="component" value="Unassembled WGS sequence"/>
</dbReference>